<evidence type="ECO:0000313" key="2">
    <source>
        <dbReference type="Proteomes" id="UP000887565"/>
    </source>
</evidence>
<reference evidence="3" key="1">
    <citation type="submission" date="2022-11" db="UniProtKB">
        <authorList>
            <consortium name="WormBaseParasite"/>
        </authorList>
    </citation>
    <scope>IDENTIFICATION</scope>
</reference>
<keyword evidence="1" id="KW-0175">Coiled coil</keyword>
<feature type="coiled-coil region" evidence="1">
    <location>
        <begin position="121"/>
        <end position="239"/>
    </location>
</feature>
<evidence type="ECO:0000313" key="3">
    <source>
        <dbReference type="WBParaSite" id="nRc.2.0.1.t02491-RA"/>
    </source>
</evidence>
<accession>A0A915HLT5</accession>
<proteinExistence type="predicted"/>
<keyword evidence="2" id="KW-1185">Reference proteome</keyword>
<protein>
    <submittedName>
        <fullName evidence="3">Uncharacterized protein</fullName>
    </submittedName>
</protein>
<name>A0A915HLT5_ROMCU</name>
<dbReference type="AlphaFoldDB" id="A0A915HLT5"/>
<evidence type="ECO:0000256" key="1">
    <source>
        <dbReference type="SAM" id="Coils"/>
    </source>
</evidence>
<dbReference type="Proteomes" id="UP000887565">
    <property type="component" value="Unplaced"/>
</dbReference>
<organism evidence="2 3">
    <name type="scientific">Romanomermis culicivorax</name>
    <name type="common">Nematode worm</name>
    <dbReference type="NCBI Taxonomy" id="13658"/>
    <lineage>
        <taxon>Eukaryota</taxon>
        <taxon>Metazoa</taxon>
        <taxon>Ecdysozoa</taxon>
        <taxon>Nematoda</taxon>
        <taxon>Enoplea</taxon>
        <taxon>Dorylaimia</taxon>
        <taxon>Mermithida</taxon>
        <taxon>Mermithoidea</taxon>
        <taxon>Mermithidae</taxon>
        <taxon>Romanomermis</taxon>
    </lineage>
</organism>
<sequence length="245" mass="29327">IYELQITKRDLEDQISKLKSPKTEIFEFSKIINISEILNRILSDLDPEFSPRSGEYRKRKLLAEKLSKKCNENEICALNSNLQECLQQKDAQKLRGDKFESQFKRQQTENSTLIRKNESRLEQYSRNILIQESNFKQLNQEMEILRYDLEKSKILNSNLKNNVESSEIETSTLREKCKIYELKIEEYRTEKISMEEKMITLENDYVNNENVSQNVNAQLRRLEFEKENLESRFKDLEEEKSNEEF</sequence>
<dbReference type="WBParaSite" id="nRc.2.0.1.t02491-RA">
    <property type="protein sequence ID" value="nRc.2.0.1.t02491-RA"/>
    <property type="gene ID" value="nRc.2.0.1.g02491"/>
</dbReference>